<feature type="transmembrane region" description="Helical" evidence="9">
    <location>
        <begin position="220"/>
        <end position="238"/>
    </location>
</feature>
<dbReference type="PANTHER" id="PTHR32507">
    <property type="entry name" value="NA(+)/H(+) ANTIPORTER 1"/>
    <property type="match status" value="1"/>
</dbReference>
<accession>A0ABU5E6J6</accession>
<evidence type="ECO:0000256" key="6">
    <source>
        <dbReference type="ARBA" id="ARBA00022989"/>
    </source>
</evidence>
<keyword evidence="2" id="KW-0813">Transport</keyword>
<dbReference type="Pfam" id="PF00999">
    <property type="entry name" value="Na_H_Exchanger"/>
    <property type="match status" value="1"/>
</dbReference>
<name>A0ABU5E6J6_9PROT</name>
<dbReference type="SMART" id="SM01091">
    <property type="entry name" value="CorC_HlyC"/>
    <property type="match status" value="1"/>
</dbReference>
<evidence type="ECO:0000256" key="1">
    <source>
        <dbReference type="ARBA" id="ARBA00004651"/>
    </source>
</evidence>
<keyword evidence="8 9" id="KW-0472">Membrane</keyword>
<comment type="caution">
    <text evidence="11">The sequence shown here is derived from an EMBL/GenBank/DDBJ whole genome shotgun (WGS) entry which is preliminary data.</text>
</comment>
<dbReference type="PANTHER" id="PTHR32507:SF7">
    <property type="entry name" value="K(+)_H(+) ANTIPORTER NHAP2"/>
    <property type="match status" value="1"/>
</dbReference>
<keyword evidence="4" id="KW-1003">Cell membrane</keyword>
<evidence type="ECO:0000256" key="2">
    <source>
        <dbReference type="ARBA" id="ARBA00022448"/>
    </source>
</evidence>
<reference evidence="11 12" key="1">
    <citation type="journal article" date="2016" name="Antonie Van Leeuwenhoek">
        <title>Dongia soli sp. nov., isolated from soil from Dokdo, Korea.</title>
        <authorList>
            <person name="Kim D.U."/>
            <person name="Lee H."/>
            <person name="Kim H."/>
            <person name="Kim S.G."/>
            <person name="Ka J.O."/>
        </authorList>
    </citation>
    <scope>NUCLEOTIDE SEQUENCE [LARGE SCALE GENOMIC DNA]</scope>
    <source>
        <strain evidence="11 12">D78</strain>
    </source>
</reference>
<dbReference type="NCBIfam" id="NF003715">
    <property type="entry name" value="PRK05326.1-2"/>
    <property type="match status" value="1"/>
</dbReference>
<evidence type="ECO:0000313" key="12">
    <source>
        <dbReference type="Proteomes" id="UP001279642"/>
    </source>
</evidence>
<dbReference type="EMBL" id="JAXCLW010000001">
    <property type="protein sequence ID" value="MDY0881659.1"/>
    <property type="molecule type" value="Genomic_DNA"/>
</dbReference>
<sequence length="603" mass="63948">MDVVNQLIFLGGGLAVISILATRLSARLGAPLLLIFLVLGMLAGEDGIGGLHFSNFRLTFAVGSVALAIILFEGGLKMPRDVARLVGPPAFTLATLGVLITAAIVALAAVLFGGRTPLEGLLVGAVLASTDAAAVFMLLHGKGQAVNRRVTGTLEMESGINDPVAVLLTLICIELVAHPDLNVGWFVLREFLLELVGGVVFGIGGGLALRVMLERLTLSLGLYPVLAAASVLTVFAGANLAGGSGFLAVYLMGVMLASAPHRAQQVIGRFLDGLAWLAQITMFLLLGLLVTPSALVADLGFALVIAIGLIFVARPAAVYLCLTPFRFDWREKGYIAWVGLRGAVPIFLASIPILAGLPNAQSYFNIAFVSVLASLVIQGWTASRAGRFFGLEVPDQALDEDYPDLGLGAAGTGELCGIKIGARARALTLNYDKLPLPPGSQILSVIRGNHPLDHFPDERPALGDYVIALAPAADIINLQRLFGERRQDKVTDLAGFGEFVFGADTPARDLALLYGLPIDSLGKRGGEVFPPIWDETLGDLLHQRLGKTLVVGDRLELGEVELVVREIQDGRVSSVGLELETQHKHVQATRLADWLLRQTGMRP</sequence>
<feature type="transmembrane region" description="Helical" evidence="9">
    <location>
        <begin position="334"/>
        <end position="357"/>
    </location>
</feature>
<dbReference type="RefSeq" id="WP_320506714.1">
    <property type="nucleotide sequence ID" value="NZ_JAXCLW010000001.1"/>
</dbReference>
<organism evidence="11 12">
    <name type="scientific">Dongia soli</name>
    <dbReference type="NCBI Taxonomy" id="600628"/>
    <lineage>
        <taxon>Bacteria</taxon>
        <taxon>Pseudomonadati</taxon>
        <taxon>Pseudomonadota</taxon>
        <taxon>Alphaproteobacteria</taxon>
        <taxon>Rhodospirillales</taxon>
        <taxon>Dongiaceae</taxon>
        <taxon>Dongia</taxon>
    </lineage>
</organism>
<evidence type="ECO:0000259" key="10">
    <source>
        <dbReference type="SMART" id="SM01091"/>
    </source>
</evidence>
<dbReference type="Pfam" id="PF03471">
    <property type="entry name" value="CorC_HlyC"/>
    <property type="match status" value="1"/>
</dbReference>
<feature type="transmembrane region" description="Helical" evidence="9">
    <location>
        <begin position="191"/>
        <end position="213"/>
    </location>
</feature>
<evidence type="ECO:0000256" key="3">
    <source>
        <dbReference type="ARBA" id="ARBA00022449"/>
    </source>
</evidence>
<keyword evidence="3" id="KW-0050">Antiport</keyword>
<feature type="transmembrane region" description="Helical" evidence="9">
    <location>
        <begin position="363"/>
        <end position="382"/>
    </location>
</feature>
<keyword evidence="12" id="KW-1185">Reference proteome</keyword>
<evidence type="ECO:0000256" key="7">
    <source>
        <dbReference type="ARBA" id="ARBA00023065"/>
    </source>
</evidence>
<dbReference type="NCBIfam" id="NF003716">
    <property type="entry name" value="PRK05326.1-3"/>
    <property type="match status" value="1"/>
</dbReference>
<gene>
    <name evidence="11" type="ORF">SMD27_02275</name>
</gene>
<evidence type="ECO:0000256" key="9">
    <source>
        <dbReference type="SAM" id="Phobius"/>
    </source>
</evidence>
<proteinExistence type="predicted"/>
<feature type="transmembrane region" description="Helical" evidence="9">
    <location>
        <begin position="90"/>
        <end position="114"/>
    </location>
</feature>
<keyword evidence="5 9" id="KW-0812">Transmembrane</keyword>
<dbReference type="Gene3D" id="1.20.1530.20">
    <property type="match status" value="1"/>
</dbReference>
<keyword evidence="6 9" id="KW-1133">Transmembrane helix</keyword>
<dbReference type="InterPro" id="IPR006153">
    <property type="entry name" value="Cation/H_exchanger_TM"/>
</dbReference>
<evidence type="ECO:0000256" key="8">
    <source>
        <dbReference type="ARBA" id="ARBA00023136"/>
    </source>
</evidence>
<dbReference type="InterPro" id="IPR005170">
    <property type="entry name" value="Transptr-assoc_dom"/>
</dbReference>
<feature type="transmembrane region" description="Helical" evidence="9">
    <location>
        <begin position="6"/>
        <end position="25"/>
    </location>
</feature>
<feature type="transmembrane region" description="Helical" evidence="9">
    <location>
        <begin position="273"/>
        <end position="295"/>
    </location>
</feature>
<feature type="transmembrane region" description="Helical" evidence="9">
    <location>
        <begin position="301"/>
        <end position="322"/>
    </location>
</feature>
<feature type="domain" description="Transporter-associated" evidence="10">
    <location>
        <begin position="492"/>
        <end position="581"/>
    </location>
</feature>
<evidence type="ECO:0000256" key="4">
    <source>
        <dbReference type="ARBA" id="ARBA00022475"/>
    </source>
</evidence>
<protein>
    <submittedName>
        <fullName evidence="11">Potassium/proton antiporter</fullName>
    </submittedName>
</protein>
<dbReference type="InterPro" id="IPR038770">
    <property type="entry name" value="Na+/solute_symporter_sf"/>
</dbReference>
<dbReference type="Proteomes" id="UP001279642">
    <property type="component" value="Unassembled WGS sequence"/>
</dbReference>
<feature type="transmembrane region" description="Helical" evidence="9">
    <location>
        <begin position="120"/>
        <end position="139"/>
    </location>
</feature>
<evidence type="ECO:0000256" key="5">
    <source>
        <dbReference type="ARBA" id="ARBA00022692"/>
    </source>
</evidence>
<evidence type="ECO:0000313" key="11">
    <source>
        <dbReference type="EMBL" id="MDY0881659.1"/>
    </source>
</evidence>
<comment type="subcellular location">
    <subcellularLocation>
        <location evidence="1">Cell membrane</location>
        <topology evidence="1">Multi-pass membrane protein</topology>
    </subcellularLocation>
</comment>
<feature type="transmembrane region" description="Helical" evidence="9">
    <location>
        <begin position="58"/>
        <end position="78"/>
    </location>
</feature>
<keyword evidence="7" id="KW-0406">Ion transport</keyword>
<feature type="transmembrane region" description="Helical" evidence="9">
    <location>
        <begin position="32"/>
        <end position="52"/>
    </location>
</feature>